<proteinExistence type="predicted"/>
<protein>
    <recommendedName>
        <fullName evidence="3">Glutamyl-tRNA amidotransferase</fullName>
    </recommendedName>
</protein>
<gene>
    <name evidence="1" type="ORF">A2751_01095</name>
</gene>
<dbReference type="Gene3D" id="1.10.1510.10">
    <property type="entry name" value="Uncharacterised protein YqeY/AIM41 PF09424, N-terminal domain"/>
    <property type="match status" value="1"/>
</dbReference>
<dbReference type="InterPro" id="IPR042184">
    <property type="entry name" value="YqeY/Aim41_N"/>
</dbReference>
<dbReference type="SUPFAM" id="SSF89095">
    <property type="entry name" value="GatB/YqeY motif"/>
    <property type="match status" value="1"/>
</dbReference>
<dbReference type="AlphaFoldDB" id="A0A1F5NMX8"/>
<accession>A0A1F5NMX8</accession>
<dbReference type="Proteomes" id="UP000176864">
    <property type="component" value="Unassembled WGS sequence"/>
</dbReference>
<dbReference type="EMBL" id="MFEK01000010">
    <property type="protein sequence ID" value="OGE79039.1"/>
    <property type="molecule type" value="Genomic_DNA"/>
</dbReference>
<dbReference type="InterPro" id="IPR023168">
    <property type="entry name" value="GatB_Yqey_C_2"/>
</dbReference>
<organism evidence="1 2">
    <name type="scientific">Candidatus Doudnabacteria bacterium RIFCSPHIGHO2_01_FULL_46_14</name>
    <dbReference type="NCBI Taxonomy" id="1817824"/>
    <lineage>
        <taxon>Bacteria</taxon>
        <taxon>Candidatus Doudnaibacteriota</taxon>
    </lineage>
</organism>
<dbReference type="GO" id="GO:0016884">
    <property type="term" value="F:carbon-nitrogen ligase activity, with glutamine as amido-N-donor"/>
    <property type="evidence" value="ECO:0007669"/>
    <property type="project" value="InterPro"/>
</dbReference>
<dbReference type="Pfam" id="PF09424">
    <property type="entry name" value="YqeY"/>
    <property type="match status" value="1"/>
</dbReference>
<dbReference type="PANTHER" id="PTHR28055">
    <property type="entry name" value="ALTERED INHERITANCE OF MITOCHONDRIA PROTEIN 41, MITOCHONDRIAL"/>
    <property type="match status" value="1"/>
</dbReference>
<reference evidence="1 2" key="1">
    <citation type="journal article" date="2016" name="Nat. Commun.">
        <title>Thousands of microbial genomes shed light on interconnected biogeochemical processes in an aquifer system.</title>
        <authorList>
            <person name="Anantharaman K."/>
            <person name="Brown C.T."/>
            <person name="Hug L.A."/>
            <person name="Sharon I."/>
            <person name="Castelle C.J."/>
            <person name="Probst A.J."/>
            <person name="Thomas B.C."/>
            <person name="Singh A."/>
            <person name="Wilkins M.J."/>
            <person name="Karaoz U."/>
            <person name="Brodie E.L."/>
            <person name="Williams K.H."/>
            <person name="Hubbard S.S."/>
            <person name="Banfield J.F."/>
        </authorList>
    </citation>
    <scope>NUCLEOTIDE SEQUENCE [LARGE SCALE GENOMIC DNA]</scope>
</reference>
<evidence type="ECO:0000313" key="2">
    <source>
        <dbReference type="Proteomes" id="UP000176864"/>
    </source>
</evidence>
<dbReference type="PANTHER" id="PTHR28055:SF1">
    <property type="entry name" value="ALTERED INHERITANCE OF MITOCHONDRIA PROTEIN 41, MITOCHONDRIAL"/>
    <property type="match status" value="1"/>
</dbReference>
<sequence length="149" mass="16526">MEKPLKEQIASDIKDAMKQKNTRKISVLRMISAEIKNLEIDKQKTATDEDVMRVLSQSAKKHEDSIAQFASGNRPDLVEQEKGELVVIQAYLPAQLTDSELQTLINESVAETKASSSADFGKVMKILMPKIAGRANGQIVSQKLKEKLS</sequence>
<name>A0A1F5NMX8_9BACT</name>
<dbReference type="InterPro" id="IPR003789">
    <property type="entry name" value="Asn/Gln_tRNA_amidoTrase-B-like"/>
</dbReference>
<dbReference type="InterPro" id="IPR019004">
    <property type="entry name" value="YqeY/Aim41"/>
</dbReference>
<dbReference type="Gene3D" id="1.10.10.410">
    <property type="match status" value="1"/>
</dbReference>
<evidence type="ECO:0008006" key="3">
    <source>
        <dbReference type="Google" id="ProtNLM"/>
    </source>
</evidence>
<dbReference type="STRING" id="1817824.A2751_01095"/>
<evidence type="ECO:0000313" key="1">
    <source>
        <dbReference type="EMBL" id="OGE79039.1"/>
    </source>
</evidence>
<comment type="caution">
    <text evidence="1">The sequence shown here is derived from an EMBL/GenBank/DDBJ whole genome shotgun (WGS) entry which is preliminary data.</text>
</comment>